<dbReference type="Proteomes" id="UP000054217">
    <property type="component" value="Unassembled WGS sequence"/>
</dbReference>
<evidence type="ECO:0000313" key="1">
    <source>
        <dbReference type="EMBL" id="KIO01659.1"/>
    </source>
</evidence>
<gene>
    <name evidence="1" type="ORF">M404DRAFT_28661</name>
</gene>
<name>A0A0C3P2X9_PISTI</name>
<reference evidence="2" key="2">
    <citation type="submission" date="2015-01" db="EMBL/GenBank/DDBJ databases">
        <title>Evolutionary Origins and Diversification of the Mycorrhizal Mutualists.</title>
        <authorList>
            <consortium name="DOE Joint Genome Institute"/>
            <consortium name="Mycorrhizal Genomics Consortium"/>
            <person name="Kohler A."/>
            <person name="Kuo A."/>
            <person name="Nagy L.G."/>
            <person name="Floudas D."/>
            <person name="Copeland A."/>
            <person name="Barry K.W."/>
            <person name="Cichocki N."/>
            <person name="Veneault-Fourrey C."/>
            <person name="LaButti K."/>
            <person name="Lindquist E.A."/>
            <person name="Lipzen A."/>
            <person name="Lundell T."/>
            <person name="Morin E."/>
            <person name="Murat C."/>
            <person name="Riley R."/>
            <person name="Ohm R."/>
            <person name="Sun H."/>
            <person name="Tunlid A."/>
            <person name="Henrissat B."/>
            <person name="Grigoriev I.V."/>
            <person name="Hibbett D.S."/>
            <person name="Martin F."/>
        </authorList>
    </citation>
    <scope>NUCLEOTIDE SEQUENCE [LARGE SCALE GENOMIC DNA]</scope>
    <source>
        <strain evidence="2">Marx 270</strain>
    </source>
</reference>
<organism evidence="1 2">
    <name type="scientific">Pisolithus tinctorius Marx 270</name>
    <dbReference type="NCBI Taxonomy" id="870435"/>
    <lineage>
        <taxon>Eukaryota</taxon>
        <taxon>Fungi</taxon>
        <taxon>Dikarya</taxon>
        <taxon>Basidiomycota</taxon>
        <taxon>Agaricomycotina</taxon>
        <taxon>Agaricomycetes</taxon>
        <taxon>Agaricomycetidae</taxon>
        <taxon>Boletales</taxon>
        <taxon>Sclerodermatineae</taxon>
        <taxon>Pisolithaceae</taxon>
        <taxon>Pisolithus</taxon>
    </lineage>
</organism>
<dbReference type="AlphaFoldDB" id="A0A0C3P2X9"/>
<sequence>MDTDITLELPAQPPSDDTRFLFEDISNPQVPILEDQPDVLFRAERHRLQQKFTRLCSAWMGHDLSDEEKREMEVHGFVRPGADHAIYWAVHQLRLTRRPVRYHFPFHPNDQFDPAVADAMARTATDFAYVVLRRMDLREEAERSLRQIADLDTFYDPFAAIGLQRFAAQPRYLARQSVMDMIFMYMSCRIDTAVRHLVQLPTVATWPAHWYRNLCIDMSTLDCLIPIAVTQNCYRLLFPTSYMLQHMGGWTEETFRNALSRVPEAQMSDTCSHVMELLPQWTPHLQEDGGFVLPWWLTAASNYASDSRVLCSDEVQTIAQRTFGHRTSPPSRIASMGHWNHGWRVT</sequence>
<dbReference type="EMBL" id="KN831987">
    <property type="protein sequence ID" value="KIO01659.1"/>
    <property type="molecule type" value="Genomic_DNA"/>
</dbReference>
<protein>
    <submittedName>
        <fullName evidence="1">Uncharacterized protein</fullName>
    </submittedName>
</protein>
<keyword evidence="2" id="KW-1185">Reference proteome</keyword>
<dbReference type="STRING" id="870435.A0A0C3P2X9"/>
<evidence type="ECO:0000313" key="2">
    <source>
        <dbReference type="Proteomes" id="UP000054217"/>
    </source>
</evidence>
<dbReference type="InParanoid" id="A0A0C3P2X9"/>
<dbReference type="HOGENOM" id="CLU_801971_0_0_1"/>
<accession>A0A0C3P2X9</accession>
<proteinExistence type="predicted"/>
<reference evidence="1 2" key="1">
    <citation type="submission" date="2014-04" db="EMBL/GenBank/DDBJ databases">
        <authorList>
            <consortium name="DOE Joint Genome Institute"/>
            <person name="Kuo A."/>
            <person name="Kohler A."/>
            <person name="Costa M.D."/>
            <person name="Nagy L.G."/>
            <person name="Floudas D."/>
            <person name="Copeland A."/>
            <person name="Barry K.W."/>
            <person name="Cichocki N."/>
            <person name="Veneault-Fourrey C."/>
            <person name="LaButti K."/>
            <person name="Lindquist E.A."/>
            <person name="Lipzen A."/>
            <person name="Lundell T."/>
            <person name="Morin E."/>
            <person name="Murat C."/>
            <person name="Sun H."/>
            <person name="Tunlid A."/>
            <person name="Henrissat B."/>
            <person name="Grigoriev I.V."/>
            <person name="Hibbett D.S."/>
            <person name="Martin F."/>
            <person name="Nordberg H.P."/>
            <person name="Cantor M.N."/>
            <person name="Hua S.X."/>
        </authorList>
    </citation>
    <scope>NUCLEOTIDE SEQUENCE [LARGE SCALE GENOMIC DNA]</scope>
    <source>
        <strain evidence="1 2">Marx 270</strain>
    </source>
</reference>
<dbReference type="OrthoDB" id="2621152at2759"/>